<dbReference type="GO" id="GO:0016790">
    <property type="term" value="F:thiolester hydrolase activity"/>
    <property type="evidence" value="ECO:0007669"/>
    <property type="project" value="InterPro"/>
</dbReference>
<feature type="domain" description="Acyl-ACP thioesterase-like C-terminal" evidence="2">
    <location>
        <begin position="168"/>
        <end position="234"/>
    </location>
</feature>
<dbReference type="AlphaFoldDB" id="A0A0D8HJK9"/>
<accession>A0A0D8HJK9</accession>
<gene>
    <name evidence="3" type="ORF">AXFE_10360</name>
</gene>
<evidence type="ECO:0000313" key="3">
    <source>
        <dbReference type="EMBL" id="KJF18135.1"/>
    </source>
</evidence>
<keyword evidence="4" id="KW-1185">Reference proteome</keyword>
<dbReference type="Proteomes" id="UP000032360">
    <property type="component" value="Unassembled WGS sequence"/>
</dbReference>
<dbReference type="InterPro" id="IPR029069">
    <property type="entry name" value="HotDog_dom_sf"/>
</dbReference>
<dbReference type="InterPro" id="IPR002864">
    <property type="entry name" value="Acyl-ACP_thioesterase_NHD"/>
</dbReference>
<evidence type="ECO:0000313" key="4">
    <source>
        <dbReference type="Proteomes" id="UP000032360"/>
    </source>
</evidence>
<comment type="caution">
    <text evidence="3">The sequence shown here is derived from an EMBL/GenBank/DDBJ whole genome shotgun (WGS) entry which is preliminary data.</text>
</comment>
<reference evidence="3 4" key="1">
    <citation type="submission" date="2015-01" db="EMBL/GenBank/DDBJ databases">
        <title>Draft genome of the acidophilic iron oxidizer Acidithrix ferrooxidans strain Py-F3.</title>
        <authorList>
            <person name="Poehlein A."/>
            <person name="Eisen S."/>
            <person name="Schloemann M."/>
            <person name="Johnson B.D."/>
            <person name="Daniel R."/>
            <person name="Muehling M."/>
        </authorList>
    </citation>
    <scope>NUCLEOTIDE SEQUENCE [LARGE SCALE GENOMIC DNA]</scope>
    <source>
        <strain evidence="3 4">Py-F3</strain>
    </source>
</reference>
<dbReference type="GO" id="GO:0006633">
    <property type="term" value="P:fatty acid biosynthetic process"/>
    <property type="evidence" value="ECO:0007669"/>
    <property type="project" value="InterPro"/>
</dbReference>
<dbReference type="Gene3D" id="3.10.129.10">
    <property type="entry name" value="Hotdog Thioesterase"/>
    <property type="match status" value="1"/>
</dbReference>
<dbReference type="InterPro" id="IPR049427">
    <property type="entry name" value="Acyl-ACP_TE_C"/>
</dbReference>
<evidence type="ECO:0000259" key="2">
    <source>
        <dbReference type="Pfam" id="PF20791"/>
    </source>
</evidence>
<dbReference type="STRING" id="1280514.AXFE_10360"/>
<dbReference type="SUPFAM" id="SSF54637">
    <property type="entry name" value="Thioesterase/thiol ester dehydrase-isomerase"/>
    <property type="match status" value="2"/>
</dbReference>
<dbReference type="Pfam" id="PF01643">
    <property type="entry name" value="Acyl-ACP_TE"/>
    <property type="match status" value="1"/>
</dbReference>
<dbReference type="Pfam" id="PF20791">
    <property type="entry name" value="Acyl-ACP_TE_C"/>
    <property type="match status" value="1"/>
</dbReference>
<dbReference type="OrthoDB" id="5242854at2"/>
<feature type="domain" description="Acyl-ACP thioesterase N-terminal hotdog" evidence="1">
    <location>
        <begin position="27"/>
        <end position="147"/>
    </location>
</feature>
<organism evidence="3 4">
    <name type="scientific">Acidithrix ferrooxidans</name>
    <dbReference type="NCBI Taxonomy" id="1280514"/>
    <lineage>
        <taxon>Bacteria</taxon>
        <taxon>Bacillati</taxon>
        <taxon>Actinomycetota</taxon>
        <taxon>Acidimicrobiia</taxon>
        <taxon>Acidimicrobiales</taxon>
        <taxon>Acidimicrobiaceae</taxon>
        <taxon>Acidithrix</taxon>
    </lineage>
</organism>
<name>A0A0D8HJK9_9ACTN</name>
<protein>
    <submittedName>
        <fullName evidence="3">Acyl-ACP thioesterase</fullName>
    </submittedName>
</protein>
<dbReference type="EMBL" id="JXYS01000025">
    <property type="protein sequence ID" value="KJF18135.1"/>
    <property type="molecule type" value="Genomic_DNA"/>
</dbReference>
<evidence type="ECO:0000259" key="1">
    <source>
        <dbReference type="Pfam" id="PF01643"/>
    </source>
</evidence>
<dbReference type="RefSeq" id="WP_052604787.1">
    <property type="nucleotide sequence ID" value="NZ_JXYS01000025.1"/>
</dbReference>
<proteinExistence type="predicted"/>
<sequence length="260" mass="29250">MNHRIAQLETNISKSPLTLIEIPKSGRVFTSQRRLGLGDCDTMGRLRIDSAVRIAQDIAASDLIDSGLSQEGIWVVRRTAIEFLGDARYQDLINVSTFCAGVGRAWAQRRTTIQVEEKPVVEISSLWIQTDPITRTPKSTSDSFLAIFGPSAFDRQVTHRLALDPHTTGKKLDWTPRFTDYDLLGHINNSTYFEAAEELINRYDPPKNDRQHFTVVGEYRAGIELGRPLSIAINDLESEVAQIDFVCNQKSECSIWLAQN</sequence>